<accession>A0AAV9XZ40</accession>
<feature type="active site" description="Nucleophile" evidence="2">
    <location>
        <position position="209"/>
    </location>
</feature>
<dbReference type="PROSITE" id="PS51635">
    <property type="entry name" value="PNPLA"/>
    <property type="match status" value="1"/>
</dbReference>
<feature type="short sequence motif" description="GXSXG" evidence="2">
    <location>
        <begin position="207"/>
        <end position="211"/>
    </location>
</feature>
<evidence type="ECO:0000256" key="1">
    <source>
        <dbReference type="ARBA" id="ARBA00023098"/>
    </source>
</evidence>
<comment type="caution">
    <text evidence="4">The sequence shown here is derived from an EMBL/GenBank/DDBJ whole genome shotgun (WGS) entry which is preliminary data.</text>
</comment>
<dbReference type="EMBL" id="JAWDEY010000036">
    <property type="protein sequence ID" value="KAK6587716.1"/>
    <property type="molecule type" value="Genomic_DNA"/>
</dbReference>
<organism evidence="4 5">
    <name type="scientific">Cryptosporidium xiaoi</name>
    <dbReference type="NCBI Taxonomy" id="659607"/>
    <lineage>
        <taxon>Eukaryota</taxon>
        <taxon>Sar</taxon>
        <taxon>Alveolata</taxon>
        <taxon>Apicomplexa</taxon>
        <taxon>Conoidasida</taxon>
        <taxon>Coccidia</taxon>
        <taxon>Eucoccidiorida</taxon>
        <taxon>Eimeriorina</taxon>
        <taxon>Cryptosporidiidae</taxon>
        <taxon>Cryptosporidium</taxon>
    </lineage>
</organism>
<feature type="domain" description="PNPLA" evidence="3">
    <location>
        <begin position="170"/>
        <end position="362"/>
    </location>
</feature>
<dbReference type="Gene3D" id="3.40.1090.10">
    <property type="entry name" value="Cytosolic phospholipase A2 catalytic domain"/>
    <property type="match status" value="1"/>
</dbReference>
<sequence>MIVTYNLSLINASIFIGLLQVLFFLGGVFGVDPVRLAPVYSNSSLLKHPRGGINNYYVSDLFTPSEESEEILEFNETSDAEVSSTLLDLNGTDLLSQFISNVETEDSARPFGSVEQNKLSEEDINNEVDRILNSTMKMSKKGRLEDTLLNIKPNTEERFQDASKSKCYILAVTGGGAKGAYSSGAISGLALRYRLLGVKLRWDVVSGISIGALNTIWRQFHLPTQSTHFTTEGASIWNFFSRKNVHTCKDDISISSSEVIKLLRILNRKKGYLCSSSPISFFMRHIVQNRRRFKGSHWSVLAFNYKVGLQYLFNEDTPISLLPSVIRATSSFPIILEPTKIEGLGVFGDGSIVKAINIQGAINRCFQTGKAESDNDVVVDIVSTSLDDDEHIFTFDPKESKTLLEVISWFLYYYYLTPTYQHYEIVQTIRRYPGVRFRHYITFANNKNSVVNNMSLFGFDKKQMVSALNEGFSTGFSSADSFADTWKLEKKSIDHSGDWKPYNDGIVTIPKSDNFVSNPDTDTFVDFPTLVEVNHKESVLSHYRRLFLNNTISSGENIQTSKVSDKILRESFRKKISKFVLNIHAHLLSIRHTEITKEFVRNREYMNMLLNERERDVKRRMEYDNIKESASVVIDSKGNISDCGAKCTNADPKVSSRMPEFRHNADTRLGGKGHGFNTGDSEMKVLNGIPFFQASRQYVASLRNSYIFAYDLVSLFSSKEGKKKYKSILKSEKKMRAKLEESSESSYKLVKVLTDLYNKYDELMKPLNDLHSSLIKLTKDCKYEAAWLNPLLFPFLEGEDSNQLIWAPSEEYNGLLEEYHVKSLLTLMKKLYPKHNTEIDFSLKLKENEINHANRLEQWKLYQQSISNYINSDKSLCWLKNEDIKNICKNLEITLFNMPYIKAEHFKLVTDITDIHIILTKQQIVPRFYTASIERLLRKRAKENLHILQKIQLRANLFEDLASAQDEHSAGKDANELENSYIRRMAIENLEHVSRASLSLKSE</sequence>
<proteinExistence type="predicted"/>
<evidence type="ECO:0000256" key="2">
    <source>
        <dbReference type="PROSITE-ProRule" id="PRU01161"/>
    </source>
</evidence>
<name>A0AAV9XZ40_9CRYT</name>
<keyword evidence="2 4" id="KW-0378">Hydrolase</keyword>
<evidence type="ECO:0000313" key="4">
    <source>
        <dbReference type="EMBL" id="KAK6587716.1"/>
    </source>
</evidence>
<comment type="caution">
    <text evidence="2">Lacks conserved residue(s) required for the propagation of feature annotation.</text>
</comment>
<dbReference type="InterPro" id="IPR002641">
    <property type="entry name" value="PNPLA_dom"/>
</dbReference>
<evidence type="ECO:0000259" key="3">
    <source>
        <dbReference type="PROSITE" id="PS51635"/>
    </source>
</evidence>
<dbReference type="SUPFAM" id="SSF52151">
    <property type="entry name" value="FabD/lysophospholipase-like"/>
    <property type="match status" value="1"/>
</dbReference>
<protein>
    <submittedName>
        <fullName evidence="4">Secreted of the alpha beta hydrolase superfamily</fullName>
    </submittedName>
</protein>
<keyword evidence="1 2" id="KW-0443">Lipid metabolism</keyword>
<dbReference type="AlphaFoldDB" id="A0AAV9XZ40"/>
<dbReference type="Proteomes" id="UP001311799">
    <property type="component" value="Unassembled WGS sequence"/>
</dbReference>
<dbReference type="Pfam" id="PF01734">
    <property type="entry name" value="Patatin"/>
    <property type="match status" value="1"/>
</dbReference>
<feature type="active site" description="Proton acceptor" evidence="2">
    <location>
        <position position="349"/>
    </location>
</feature>
<dbReference type="InterPro" id="IPR016035">
    <property type="entry name" value="Acyl_Trfase/lysoPLipase"/>
</dbReference>
<dbReference type="GO" id="GO:0016042">
    <property type="term" value="P:lipid catabolic process"/>
    <property type="evidence" value="ECO:0007669"/>
    <property type="project" value="UniProtKB-UniRule"/>
</dbReference>
<gene>
    <name evidence="4" type="ORF">RS030_81480</name>
</gene>
<feature type="short sequence motif" description="GXGXXG" evidence="2">
    <location>
        <begin position="174"/>
        <end position="179"/>
    </location>
</feature>
<reference evidence="4 5" key="1">
    <citation type="submission" date="2023-10" db="EMBL/GenBank/DDBJ databases">
        <title>Comparative genomics analysis reveals potential genetic determinants of host preference in Cryptosporidium xiaoi.</title>
        <authorList>
            <person name="Xiao L."/>
            <person name="Li J."/>
        </authorList>
    </citation>
    <scope>NUCLEOTIDE SEQUENCE [LARGE SCALE GENOMIC DNA]</scope>
    <source>
        <strain evidence="4 5">52996</strain>
    </source>
</reference>
<keyword evidence="2" id="KW-0442">Lipid degradation</keyword>
<keyword evidence="5" id="KW-1185">Reference proteome</keyword>
<dbReference type="GO" id="GO:0016787">
    <property type="term" value="F:hydrolase activity"/>
    <property type="evidence" value="ECO:0007669"/>
    <property type="project" value="UniProtKB-UniRule"/>
</dbReference>
<evidence type="ECO:0000313" key="5">
    <source>
        <dbReference type="Proteomes" id="UP001311799"/>
    </source>
</evidence>